<dbReference type="GO" id="GO:0033743">
    <property type="term" value="F:peptide-methionine (R)-S-oxide reductase activity"/>
    <property type="evidence" value="ECO:0007669"/>
    <property type="project" value="UniProtKB-UniRule"/>
</dbReference>
<evidence type="ECO:0000256" key="1">
    <source>
        <dbReference type="ARBA" id="ARBA00005591"/>
    </source>
</evidence>
<dbReference type="InterPro" id="IPR028427">
    <property type="entry name" value="Met_Sox_Rdtase_MsrB"/>
</dbReference>
<dbReference type="Pfam" id="PF01641">
    <property type="entry name" value="SelR"/>
    <property type="match status" value="1"/>
</dbReference>
<evidence type="ECO:0000256" key="4">
    <source>
        <dbReference type="ARBA" id="ARBA00023002"/>
    </source>
</evidence>
<dbReference type="FunFam" id="3.30.1060.10:FF:000003">
    <property type="entry name" value="Peptide methionine sulfoxide reductase MsrA"/>
    <property type="match status" value="1"/>
</dbReference>
<dbReference type="InterPro" id="IPR011057">
    <property type="entry name" value="Mss4-like_sf"/>
</dbReference>
<dbReference type="Proteomes" id="UP000471031">
    <property type="component" value="Unassembled WGS sequence"/>
</dbReference>
<dbReference type="NCBIfam" id="TIGR00357">
    <property type="entry name" value="peptide-methionine (R)-S-oxide reductase MsrB"/>
    <property type="match status" value="1"/>
</dbReference>
<evidence type="ECO:0000256" key="2">
    <source>
        <dbReference type="ARBA" id="ARBA00008076"/>
    </source>
</evidence>
<dbReference type="EC" id="1.8.4.11" evidence="11"/>
<protein>
    <recommendedName>
        <fullName evidence="10 11">Multifunctional fusion protein</fullName>
    </recommendedName>
    <domain>
        <recommendedName>
            <fullName evidence="11">Peptide methionine sulfoxide reductase MsrA</fullName>
            <shortName evidence="11">Protein-methionine-S-oxide reductase</shortName>
            <ecNumber evidence="11">1.8.4.11</ecNumber>
        </recommendedName>
        <alternativeName>
            <fullName evidence="11">Peptide-methionine (S)-S-oxide reductase</fullName>
            <shortName evidence="11">Peptide Met(O) reductase</shortName>
        </alternativeName>
    </domain>
    <domain>
        <recommendedName>
            <fullName evidence="10">Peptide methionine sulfoxide reductase MsrB</fullName>
            <ecNumber evidence="10">1.8.4.12</ecNumber>
        </recommendedName>
        <alternativeName>
            <fullName evidence="10">Peptide-methionine (R)-S-oxide reductase</fullName>
        </alternativeName>
    </domain>
</protein>
<evidence type="ECO:0000256" key="9">
    <source>
        <dbReference type="ARBA" id="ARBA00048782"/>
    </source>
</evidence>
<dbReference type="SUPFAM" id="SSF55068">
    <property type="entry name" value="Peptide methionine sulfoxide reductase"/>
    <property type="match status" value="1"/>
</dbReference>
<evidence type="ECO:0000313" key="15">
    <source>
        <dbReference type="Proteomes" id="UP000471031"/>
    </source>
</evidence>
<accession>A0A845LCX8</accession>
<name>A0A845LCX8_HELGE</name>
<comment type="catalytic activity">
    <reaction evidence="7 11">
        <text>L-methionyl-[protein] + [thioredoxin]-disulfide + H2O = L-methionyl-(S)-S-oxide-[protein] + [thioredoxin]-dithiol</text>
        <dbReference type="Rhea" id="RHEA:14217"/>
        <dbReference type="Rhea" id="RHEA-COMP:10698"/>
        <dbReference type="Rhea" id="RHEA-COMP:10700"/>
        <dbReference type="Rhea" id="RHEA-COMP:12313"/>
        <dbReference type="Rhea" id="RHEA-COMP:12315"/>
        <dbReference type="ChEBI" id="CHEBI:15377"/>
        <dbReference type="ChEBI" id="CHEBI:16044"/>
        <dbReference type="ChEBI" id="CHEBI:29950"/>
        <dbReference type="ChEBI" id="CHEBI:44120"/>
        <dbReference type="ChEBI" id="CHEBI:50058"/>
        <dbReference type="EC" id="1.8.4.11"/>
    </reaction>
</comment>
<dbReference type="Pfam" id="PF01625">
    <property type="entry name" value="PMSR"/>
    <property type="match status" value="1"/>
</dbReference>
<evidence type="ECO:0000256" key="5">
    <source>
        <dbReference type="ARBA" id="ARBA00023268"/>
    </source>
</evidence>
<sequence>MEKSTPEEKQERATFAGGCFWCMVTPFEEMDGIIRVVSGYTGGKTENPTYEEVCADRTGHYEAVQITFNPDVLPYKKLLDIYWQQIDPTDPGGQFHDRGSSYRTAIFFHNEAQRETAEASKRALEREGVFAKPIVTPILPAGPFYLAEEYHQDYHKKNPIRYGLYRLGSGRDAFIAHHWKKSVRGKVQPEKGQPSKDQLAKDQPAKSQPVKGTMEKDHSDLRQRLTPIQYEVTQNNATEPPFRNEFWDNKREGIYVDIVSGEPLFSSLEKFDSGCGWPSFTQPLHEENIAERNDSSHGMIRTEVRSRNGDSHLGHVFDDGPAPGGLRYCINSAALRFIPKEDLEKEGYGDYRRLFERGR</sequence>
<gene>
    <name evidence="10 14" type="primary">msrB</name>
    <name evidence="11" type="synonym">msrA</name>
    <name evidence="14" type="ORF">GTO89_15935</name>
</gene>
<feature type="compositionally biased region" description="Basic and acidic residues" evidence="12">
    <location>
        <begin position="213"/>
        <end position="223"/>
    </location>
</feature>
<dbReference type="EC" id="1.8.4.12" evidence="10"/>
<dbReference type="AlphaFoldDB" id="A0A845LCX8"/>
<dbReference type="HAMAP" id="MF_01401">
    <property type="entry name" value="MsrA"/>
    <property type="match status" value="1"/>
</dbReference>
<comment type="similarity">
    <text evidence="1 11">Belongs to the MsrA Met sulfoxide reductase family.</text>
</comment>
<evidence type="ECO:0000256" key="10">
    <source>
        <dbReference type="HAMAP-Rule" id="MF_01400"/>
    </source>
</evidence>
<dbReference type="FunFam" id="2.170.150.20:FF:000003">
    <property type="entry name" value="Peptide methionine sulfoxide reductase MsrB"/>
    <property type="match status" value="1"/>
</dbReference>
<feature type="active site" description="Nucleophile" evidence="10">
    <location>
        <position position="329"/>
    </location>
</feature>
<dbReference type="SUPFAM" id="SSF51316">
    <property type="entry name" value="Mss4-like"/>
    <property type="match status" value="1"/>
</dbReference>
<dbReference type="HAMAP" id="MF_01400">
    <property type="entry name" value="MsrB"/>
    <property type="match status" value="1"/>
</dbReference>
<feature type="domain" description="MsrB" evidence="13">
    <location>
        <begin position="218"/>
        <end position="340"/>
    </location>
</feature>
<comment type="similarity">
    <text evidence="3">In the N-terminal section; belongs to the MsrA Met sulfoxide reductase family.</text>
</comment>
<evidence type="ECO:0000313" key="14">
    <source>
        <dbReference type="EMBL" id="MZP44522.1"/>
    </source>
</evidence>
<dbReference type="PANTHER" id="PTHR10173:SF59">
    <property type="entry name" value="PEPTIDE METHIONINE SULFOXIDE REDUCTASE MSRA_MSRB"/>
    <property type="match status" value="1"/>
</dbReference>
<evidence type="ECO:0000259" key="13">
    <source>
        <dbReference type="PROSITE" id="PS51790"/>
    </source>
</evidence>
<dbReference type="GO" id="GO:0005737">
    <property type="term" value="C:cytoplasm"/>
    <property type="evidence" value="ECO:0007669"/>
    <property type="project" value="TreeGrafter"/>
</dbReference>
<evidence type="ECO:0000256" key="6">
    <source>
        <dbReference type="ARBA" id="ARBA00024679"/>
    </source>
</evidence>
<evidence type="ECO:0000256" key="8">
    <source>
        <dbReference type="ARBA" id="ARBA00048488"/>
    </source>
</evidence>
<dbReference type="Gene3D" id="3.30.1060.10">
    <property type="entry name" value="Peptide methionine sulphoxide reductase MsrA"/>
    <property type="match status" value="1"/>
</dbReference>
<keyword evidence="4 10" id="KW-0560">Oxidoreductase</keyword>
<proteinExistence type="inferred from homology"/>
<dbReference type="NCBIfam" id="TIGR00401">
    <property type="entry name" value="msrA"/>
    <property type="match status" value="1"/>
</dbReference>
<comment type="caution">
    <text evidence="14">The sequence shown here is derived from an EMBL/GenBank/DDBJ whole genome shotgun (WGS) entry which is preliminary data.</text>
</comment>
<feature type="region of interest" description="Disordered" evidence="12">
    <location>
        <begin position="184"/>
        <end position="223"/>
    </location>
</feature>
<dbReference type="EMBL" id="WXEX01000018">
    <property type="protein sequence ID" value="MZP44522.1"/>
    <property type="molecule type" value="Genomic_DNA"/>
</dbReference>
<comment type="catalytic activity">
    <reaction evidence="9 11">
        <text>[thioredoxin]-disulfide + L-methionine + H2O = L-methionine (S)-S-oxide + [thioredoxin]-dithiol</text>
        <dbReference type="Rhea" id="RHEA:19993"/>
        <dbReference type="Rhea" id="RHEA-COMP:10698"/>
        <dbReference type="Rhea" id="RHEA-COMP:10700"/>
        <dbReference type="ChEBI" id="CHEBI:15377"/>
        <dbReference type="ChEBI" id="CHEBI:29950"/>
        <dbReference type="ChEBI" id="CHEBI:50058"/>
        <dbReference type="ChEBI" id="CHEBI:57844"/>
        <dbReference type="ChEBI" id="CHEBI:58772"/>
        <dbReference type="EC" id="1.8.4.11"/>
    </reaction>
</comment>
<evidence type="ECO:0000256" key="7">
    <source>
        <dbReference type="ARBA" id="ARBA00047806"/>
    </source>
</evidence>
<dbReference type="PROSITE" id="PS51790">
    <property type="entry name" value="MSRB"/>
    <property type="match status" value="1"/>
</dbReference>
<comment type="similarity">
    <text evidence="10">Belongs to the MsrB Met sulfoxide reductase family.</text>
</comment>
<evidence type="ECO:0000256" key="3">
    <source>
        <dbReference type="ARBA" id="ARBA00011017"/>
    </source>
</evidence>
<dbReference type="Gene3D" id="2.170.150.20">
    <property type="entry name" value="Peptide methionine sulfoxide reductase"/>
    <property type="match status" value="1"/>
</dbReference>
<evidence type="ECO:0000256" key="11">
    <source>
        <dbReference type="HAMAP-Rule" id="MF_01401"/>
    </source>
</evidence>
<comment type="function">
    <text evidence="6 11">Has an important function as a repair enzyme for proteins that have been inactivated by oxidation. Catalyzes the reversible oxidation-reduction of methionine sulfoxide in proteins to methionine.</text>
</comment>
<keyword evidence="5" id="KW-0511">Multifunctional enzyme</keyword>
<organism evidence="14 15">
    <name type="scientific">Heliomicrobium gestii</name>
    <name type="common">Heliobacterium gestii</name>
    <dbReference type="NCBI Taxonomy" id="2699"/>
    <lineage>
        <taxon>Bacteria</taxon>
        <taxon>Bacillati</taxon>
        <taxon>Bacillota</taxon>
        <taxon>Clostridia</taxon>
        <taxon>Eubacteriales</taxon>
        <taxon>Heliobacteriaceae</taxon>
        <taxon>Heliomicrobium</taxon>
    </lineage>
</organism>
<dbReference type="PANTHER" id="PTHR10173">
    <property type="entry name" value="METHIONINE SULFOXIDE REDUCTASE"/>
    <property type="match status" value="1"/>
</dbReference>
<evidence type="ECO:0000256" key="12">
    <source>
        <dbReference type="SAM" id="MobiDB-lite"/>
    </source>
</evidence>
<comment type="catalytic activity">
    <reaction evidence="8 10">
        <text>L-methionyl-[protein] + [thioredoxin]-disulfide + H2O = L-methionyl-(R)-S-oxide-[protein] + [thioredoxin]-dithiol</text>
        <dbReference type="Rhea" id="RHEA:24164"/>
        <dbReference type="Rhea" id="RHEA-COMP:10698"/>
        <dbReference type="Rhea" id="RHEA-COMP:10700"/>
        <dbReference type="Rhea" id="RHEA-COMP:12313"/>
        <dbReference type="Rhea" id="RHEA-COMP:12314"/>
        <dbReference type="ChEBI" id="CHEBI:15377"/>
        <dbReference type="ChEBI" id="CHEBI:16044"/>
        <dbReference type="ChEBI" id="CHEBI:29950"/>
        <dbReference type="ChEBI" id="CHEBI:45764"/>
        <dbReference type="ChEBI" id="CHEBI:50058"/>
        <dbReference type="EC" id="1.8.4.12"/>
    </reaction>
</comment>
<dbReference type="InterPro" id="IPR036509">
    <property type="entry name" value="Met_Sox_Rdtase_MsrA_sf"/>
</dbReference>
<dbReference type="InterPro" id="IPR002579">
    <property type="entry name" value="Met_Sox_Rdtase_MsrB_dom"/>
</dbReference>
<keyword evidence="15" id="KW-1185">Reference proteome</keyword>
<dbReference type="InterPro" id="IPR002569">
    <property type="entry name" value="Met_Sox_Rdtase_MsrA_dom"/>
</dbReference>
<dbReference type="GO" id="GO:0006979">
    <property type="term" value="P:response to oxidative stress"/>
    <property type="evidence" value="ECO:0007669"/>
    <property type="project" value="InterPro"/>
</dbReference>
<reference evidence="14 15" key="1">
    <citation type="submission" date="2020-01" db="EMBL/GenBank/DDBJ databases">
        <title>Whole genome sequence of Heliobacterium gestii DSM 11169.</title>
        <authorList>
            <person name="Kyndt J.A."/>
            <person name="Meyer T.E."/>
        </authorList>
    </citation>
    <scope>NUCLEOTIDE SEQUENCE [LARGE SCALE GENOMIC DNA]</scope>
    <source>
        <strain evidence="14 15">DSM 11169</strain>
    </source>
</reference>
<dbReference type="GO" id="GO:0008113">
    <property type="term" value="F:peptide-methionine (S)-S-oxide reductase activity"/>
    <property type="evidence" value="ECO:0007669"/>
    <property type="project" value="UniProtKB-UniRule"/>
</dbReference>
<feature type="active site" evidence="11">
    <location>
        <position position="19"/>
    </location>
</feature>
<dbReference type="GO" id="GO:0030091">
    <property type="term" value="P:protein repair"/>
    <property type="evidence" value="ECO:0007669"/>
    <property type="project" value="InterPro"/>
</dbReference>
<dbReference type="OrthoDB" id="4174719at2"/>
<comment type="caution">
    <text evidence="10">Lacks conserved residue(s) required for the propagation of feature annotation.</text>
</comment>
<comment type="similarity">
    <text evidence="2">In the C-terminal section; belongs to the MsrB Met sulfoxide reductase family.</text>
</comment>